<dbReference type="InterPro" id="IPR033121">
    <property type="entry name" value="PEPTIDASE_A1"/>
</dbReference>
<dbReference type="PANTHER" id="PTHR47966:SF65">
    <property type="entry name" value="ASPARTIC-TYPE ENDOPEPTIDASE"/>
    <property type="match status" value="1"/>
</dbReference>
<protein>
    <submittedName>
        <fullName evidence="11">Yps1p</fullName>
    </submittedName>
</protein>
<dbReference type="MEROPS" id="A01.030"/>
<evidence type="ECO:0000313" key="12">
    <source>
        <dbReference type="Proteomes" id="UP000009009"/>
    </source>
</evidence>
<comment type="caution">
    <text evidence="11">The sequence shown here is derived from an EMBL/GenBank/DDBJ whole genome shotgun (WGS) entry which is preliminary data.</text>
</comment>
<dbReference type="PRINTS" id="PR00792">
    <property type="entry name" value="PEPSIN"/>
</dbReference>
<organism evidence="11 12">
    <name type="scientific">Saccharomyces cerevisiae x Saccharomyces kudriavzevii (strain VIN7)</name>
    <name type="common">Yeast</name>
    <dbReference type="NCBI Taxonomy" id="1095631"/>
    <lineage>
        <taxon>Eukaryota</taxon>
        <taxon>Fungi</taxon>
        <taxon>Dikarya</taxon>
        <taxon>Ascomycota</taxon>
        <taxon>Saccharomycotina</taxon>
        <taxon>Saccharomycetes</taxon>
        <taxon>Saccharomycetales</taxon>
        <taxon>Saccharomycetaceae</taxon>
        <taxon>Saccharomyces</taxon>
    </lineage>
</organism>
<feature type="chain" id="PRO_5003533984" evidence="9">
    <location>
        <begin position="22"/>
        <end position="569"/>
    </location>
</feature>
<dbReference type="GO" id="GO:0004190">
    <property type="term" value="F:aspartic-type endopeptidase activity"/>
    <property type="evidence" value="ECO:0007669"/>
    <property type="project" value="UniProtKB-KW"/>
</dbReference>
<keyword evidence="12" id="KW-1185">Reference proteome</keyword>
<evidence type="ECO:0000256" key="4">
    <source>
        <dbReference type="ARBA" id="ARBA00022750"/>
    </source>
</evidence>
<dbReference type="InterPro" id="IPR021109">
    <property type="entry name" value="Peptidase_aspartic_dom_sf"/>
</dbReference>
<gene>
    <name evidence="11" type="ORF">VIN7_8664</name>
</gene>
<dbReference type="Pfam" id="PF00026">
    <property type="entry name" value="Asp"/>
    <property type="match status" value="2"/>
</dbReference>
<dbReference type="GO" id="GO:0071944">
    <property type="term" value="C:cell periphery"/>
    <property type="evidence" value="ECO:0007669"/>
    <property type="project" value="UniProtKB-ARBA"/>
</dbReference>
<keyword evidence="2 8" id="KW-0645">Protease</keyword>
<feature type="disulfide bond" evidence="7">
    <location>
        <begin position="406"/>
        <end position="439"/>
    </location>
</feature>
<evidence type="ECO:0000256" key="2">
    <source>
        <dbReference type="ARBA" id="ARBA00022670"/>
    </source>
</evidence>
<dbReference type="HOGENOM" id="CLU_013253_9_1_1"/>
<evidence type="ECO:0000256" key="5">
    <source>
        <dbReference type="ARBA" id="ARBA00022801"/>
    </source>
</evidence>
<name>H0GY84_SACCK</name>
<evidence type="ECO:0000256" key="8">
    <source>
        <dbReference type="RuleBase" id="RU000454"/>
    </source>
</evidence>
<proteinExistence type="inferred from homology"/>
<reference evidence="11 12" key="1">
    <citation type="journal article" date="2012" name="FEMS Yeast Res.">
        <title>The genome sequence of the wine yeast VIN7 reveals an allotriploid hybrid genome with Saccharomyces cerevisiae and Saccharomyces kudriavzevii origins.</title>
        <authorList>
            <person name="Borneman A.R."/>
            <person name="Desany B.A."/>
            <person name="Riches D."/>
            <person name="Affourtit J.P."/>
            <person name="Forgan A.H."/>
            <person name="Pretorius I.S."/>
            <person name="Egholm M."/>
            <person name="Chambers P.J."/>
        </authorList>
    </citation>
    <scope>NUCLEOTIDE SEQUENCE [LARGE SCALE GENOMIC DNA]</scope>
    <source>
        <strain evidence="11 12">VIN7</strain>
    </source>
</reference>
<feature type="domain" description="Peptidase A1" evidence="10">
    <location>
        <begin position="83"/>
        <end position="474"/>
    </location>
</feature>
<keyword evidence="7" id="KW-1015">Disulfide bond</keyword>
<dbReference type="InterPro" id="IPR001461">
    <property type="entry name" value="Aspartic_peptidase_A1"/>
</dbReference>
<dbReference type="InterPro" id="IPR001969">
    <property type="entry name" value="Aspartic_peptidase_AS"/>
</dbReference>
<dbReference type="InterPro" id="IPR033876">
    <property type="entry name" value="SAP-like"/>
</dbReference>
<dbReference type="FunFam" id="2.40.70.10:FF:000023">
    <property type="entry name" value="Aspartic protease"/>
    <property type="match status" value="1"/>
</dbReference>
<evidence type="ECO:0000256" key="6">
    <source>
        <dbReference type="PIRSR" id="PIRSR601461-1"/>
    </source>
</evidence>
<evidence type="ECO:0000256" key="1">
    <source>
        <dbReference type="ARBA" id="ARBA00007447"/>
    </source>
</evidence>
<feature type="active site" evidence="6">
    <location>
        <position position="371"/>
    </location>
</feature>
<keyword evidence="5 8" id="KW-0378">Hydrolase</keyword>
<dbReference type="PhylomeDB" id="H0GY84"/>
<keyword evidence="4 8" id="KW-0064">Aspartyl protease</keyword>
<dbReference type="AlphaFoldDB" id="H0GY84"/>
<comment type="similarity">
    <text evidence="1 8">Belongs to the peptidase A1 family.</text>
</comment>
<evidence type="ECO:0000313" key="11">
    <source>
        <dbReference type="EMBL" id="EHN01223.1"/>
    </source>
</evidence>
<evidence type="ECO:0000256" key="3">
    <source>
        <dbReference type="ARBA" id="ARBA00022729"/>
    </source>
</evidence>
<dbReference type="PANTHER" id="PTHR47966">
    <property type="entry name" value="BETA-SITE APP-CLEAVING ENZYME, ISOFORM A-RELATED"/>
    <property type="match status" value="1"/>
</dbReference>
<dbReference type="GO" id="GO:0006508">
    <property type="term" value="P:proteolysis"/>
    <property type="evidence" value="ECO:0007669"/>
    <property type="project" value="UniProtKB-KW"/>
</dbReference>
<sequence>MKLTTVRSAVLSSLFALQTLAKIIPAASKRDEDSNSKFVKLPFHKLYGDTRDDVGTDKKPEVRLLKRADGYEEIIITNQQSFYSVDLEVGTPPQNVTVLVDTGSSDLWIMGSNNPYCSSGSMSSSRRHVINKRDDSSSSGALVNDINPFGWLTGTGSAIGPTATGSGGGSGTATQSVPASEATMNCQEFGTFTTSDSSTFRSNNTYFSISYGDGTFASGTFGTDILDLSDLNVTGLSFAVANETNSTMGVLGIGLPELEVTYSGSTASSSRRPYTYDNFPMVLKNSGAIKTNAYSLYLNDSDAKHGTILFGAVDHSKYAGTLYTVPIVNTLSASGFSSPIQFDVTINGIGISYPDNSQKTLTTTQIPALLDSGTTLTYLPQAVVAMIADELDAQYSSRLGYYVLDCPSNSNSTQIVFDFGGFHINASLSSFILNAGNICLLGIIATDDTTILGDSFLTNAYVVYDLDNLEISMAQAQYNITNENIEVITSSIPSAIKAPGYTSTWSTSASIVTGGNIFTVDTSQTASFSGNVTSATASATSTTSKSRNVGDRMAPSLPFTLITLLFAFI</sequence>
<feature type="signal peptide" evidence="9">
    <location>
        <begin position="1"/>
        <end position="21"/>
    </location>
</feature>
<dbReference type="EMBL" id="AGVY01000302">
    <property type="protein sequence ID" value="EHN01223.1"/>
    <property type="molecule type" value="Genomic_DNA"/>
</dbReference>
<dbReference type="CDD" id="cd05474">
    <property type="entry name" value="SAP_like"/>
    <property type="match status" value="1"/>
</dbReference>
<dbReference type="OrthoDB" id="771136at2759"/>
<feature type="active site" evidence="6">
    <location>
        <position position="101"/>
    </location>
</feature>
<accession>H0GY84</accession>
<dbReference type="Proteomes" id="UP000009009">
    <property type="component" value="Unassembled WGS sequence"/>
</dbReference>
<evidence type="ECO:0000259" key="10">
    <source>
        <dbReference type="PROSITE" id="PS51767"/>
    </source>
</evidence>
<dbReference type="PROSITE" id="PS51767">
    <property type="entry name" value="PEPTIDASE_A1"/>
    <property type="match status" value="1"/>
</dbReference>
<dbReference type="SUPFAM" id="SSF50630">
    <property type="entry name" value="Acid proteases"/>
    <property type="match status" value="1"/>
</dbReference>
<evidence type="ECO:0000256" key="7">
    <source>
        <dbReference type="PIRSR" id="PIRSR601461-2"/>
    </source>
</evidence>
<dbReference type="PROSITE" id="PS00141">
    <property type="entry name" value="ASP_PROTEASE"/>
    <property type="match status" value="2"/>
</dbReference>
<dbReference type="Gene3D" id="2.40.70.10">
    <property type="entry name" value="Acid Proteases"/>
    <property type="match status" value="2"/>
</dbReference>
<evidence type="ECO:0000256" key="9">
    <source>
        <dbReference type="SAM" id="SignalP"/>
    </source>
</evidence>
<keyword evidence="3 9" id="KW-0732">Signal</keyword>